<feature type="domain" description="HTH merR-type" evidence="2">
    <location>
        <begin position="1"/>
        <end position="71"/>
    </location>
</feature>
<dbReference type="SUPFAM" id="SSF46955">
    <property type="entry name" value="Putative DNA-binding domain"/>
    <property type="match status" value="1"/>
</dbReference>
<dbReference type="EMBL" id="JANYMP010000001">
    <property type="protein sequence ID" value="MCS7475262.1"/>
    <property type="molecule type" value="Genomic_DNA"/>
</dbReference>
<organism evidence="3 4">
    <name type="scientific">Umezawaea endophytica</name>
    <dbReference type="NCBI Taxonomy" id="1654476"/>
    <lineage>
        <taxon>Bacteria</taxon>
        <taxon>Bacillati</taxon>
        <taxon>Actinomycetota</taxon>
        <taxon>Actinomycetes</taxon>
        <taxon>Pseudonocardiales</taxon>
        <taxon>Pseudonocardiaceae</taxon>
        <taxon>Umezawaea</taxon>
    </lineage>
</organism>
<dbReference type="Gene3D" id="1.10.1660.10">
    <property type="match status" value="1"/>
</dbReference>
<keyword evidence="1" id="KW-0238">DNA-binding</keyword>
<dbReference type="Proteomes" id="UP001141259">
    <property type="component" value="Unassembled WGS sequence"/>
</dbReference>
<sequence>MGWSTNQLADLADTTLRTIRHYHEVGLLTEPERRPNGYKSYGVAHLVRVLRIKRLTGLGLSLAQIAELGDADEHPGAALRRLDAELAATIDRLQRARADLALILRQEKVTDLPVDIASTIAEADLSPQERSLTTLMAQLVSPEAMSAYAEALASYTKDPAKAEFEALPVDADEETRQRLAERLLALPFTQEVRAMFPDATAMYAGGPRGAEFAMKTMGKVVVELYNKAQIDVLIRMNG</sequence>
<proteinExistence type="predicted"/>
<dbReference type="RefSeq" id="WP_259620787.1">
    <property type="nucleotide sequence ID" value="NZ_JANYMP010000001.1"/>
</dbReference>
<keyword evidence="4" id="KW-1185">Reference proteome</keyword>
<dbReference type="PANTHER" id="PTHR30204:SF93">
    <property type="entry name" value="HTH MERR-TYPE DOMAIN-CONTAINING PROTEIN"/>
    <property type="match status" value="1"/>
</dbReference>
<protein>
    <submittedName>
        <fullName evidence="3">MerR family transcriptional regulator</fullName>
    </submittedName>
</protein>
<evidence type="ECO:0000313" key="3">
    <source>
        <dbReference type="EMBL" id="MCS7475262.1"/>
    </source>
</evidence>
<evidence type="ECO:0000256" key="1">
    <source>
        <dbReference type="ARBA" id="ARBA00023125"/>
    </source>
</evidence>
<dbReference type="SMART" id="SM00422">
    <property type="entry name" value="HTH_MERR"/>
    <property type="match status" value="1"/>
</dbReference>
<name>A0A9X3ACN8_9PSEU</name>
<dbReference type="GO" id="GO:0003700">
    <property type="term" value="F:DNA-binding transcription factor activity"/>
    <property type="evidence" value="ECO:0007669"/>
    <property type="project" value="InterPro"/>
</dbReference>
<dbReference type="InterPro" id="IPR009061">
    <property type="entry name" value="DNA-bd_dom_put_sf"/>
</dbReference>
<dbReference type="InterPro" id="IPR000551">
    <property type="entry name" value="MerR-type_HTH_dom"/>
</dbReference>
<dbReference type="CDD" id="cd00592">
    <property type="entry name" value="HTH_MerR-like"/>
    <property type="match status" value="1"/>
</dbReference>
<gene>
    <name evidence="3" type="ORF">NZH93_00220</name>
</gene>
<accession>A0A9X3ACN8</accession>
<dbReference type="InterPro" id="IPR047057">
    <property type="entry name" value="MerR_fam"/>
</dbReference>
<dbReference type="GO" id="GO:0003677">
    <property type="term" value="F:DNA binding"/>
    <property type="evidence" value="ECO:0007669"/>
    <property type="project" value="UniProtKB-KW"/>
</dbReference>
<evidence type="ECO:0000313" key="4">
    <source>
        <dbReference type="Proteomes" id="UP001141259"/>
    </source>
</evidence>
<dbReference type="Pfam" id="PF13411">
    <property type="entry name" value="MerR_1"/>
    <property type="match status" value="1"/>
</dbReference>
<dbReference type="AlphaFoldDB" id="A0A9X3ACN8"/>
<dbReference type="PROSITE" id="PS50937">
    <property type="entry name" value="HTH_MERR_2"/>
    <property type="match status" value="1"/>
</dbReference>
<reference evidence="3" key="1">
    <citation type="submission" date="2022-08" db="EMBL/GenBank/DDBJ databases">
        <authorList>
            <person name="Tistechok S."/>
            <person name="Samborskyy M."/>
            <person name="Roman I."/>
        </authorList>
    </citation>
    <scope>NUCLEOTIDE SEQUENCE</scope>
    <source>
        <strain evidence="3">DSM 103496</strain>
    </source>
</reference>
<evidence type="ECO:0000259" key="2">
    <source>
        <dbReference type="PROSITE" id="PS50937"/>
    </source>
</evidence>
<comment type="caution">
    <text evidence="3">The sequence shown here is derived from an EMBL/GenBank/DDBJ whole genome shotgun (WGS) entry which is preliminary data.</text>
</comment>
<dbReference type="PANTHER" id="PTHR30204">
    <property type="entry name" value="REDOX-CYCLING DRUG-SENSING TRANSCRIPTIONAL ACTIVATOR SOXR"/>
    <property type="match status" value="1"/>
</dbReference>